<dbReference type="Pfam" id="PF00563">
    <property type="entry name" value="EAL"/>
    <property type="match status" value="1"/>
</dbReference>
<dbReference type="Gene3D" id="3.30.450.20">
    <property type="entry name" value="PAS domain"/>
    <property type="match status" value="1"/>
</dbReference>
<dbReference type="SMART" id="SM00052">
    <property type="entry name" value="EAL"/>
    <property type="match status" value="1"/>
</dbReference>
<dbReference type="Gene3D" id="3.20.20.450">
    <property type="entry name" value="EAL domain"/>
    <property type="match status" value="1"/>
</dbReference>
<dbReference type="Proteomes" id="UP000551878">
    <property type="component" value="Unassembled WGS sequence"/>
</dbReference>
<evidence type="ECO:0000259" key="1">
    <source>
        <dbReference type="PROSITE" id="PS50883"/>
    </source>
</evidence>
<dbReference type="SUPFAM" id="SSF141868">
    <property type="entry name" value="EAL domain-like"/>
    <property type="match status" value="1"/>
</dbReference>
<accession>A0A840QSI3</accession>
<name>A0A840QSI3_9BACI</name>
<dbReference type="InterPro" id="IPR035919">
    <property type="entry name" value="EAL_sf"/>
</dbReference>
<feature type="domain" description="EAL" evidence="1">
    <location>
        <begin position="1"/>
        <end position="249"/>
    </location>
</feature>
<dbReference type="EMBL" id="JACHHB010000013">
    <property type="protein sequence ID" value="MBB5174476.1"/>
    <property type="molecule type" value="Genomic_DNA"/>
</dbReference>
<dbReference type="InterPro" id="IPR001633">
    <property type="entry name" value="EAL_dom"/>
</dbReference>
<dbReference type="InterPro" id="IPR029151">
    <property type="entry name" value="Sensor-like_sf"/>
</dbReference>
<dbReference type="InterPro" id="IPR050706">
    <property type="entry name" value="Cyclic-di-GMP_PDE-like"/>
</dbReference>
<sequence length="404" mass="47599">MMDPLDIVMNQEKVVPFFQPIFNAEQQLIVGYEVLAHFPTKEGMVSLQPFFSDPTVPVEYKWAVTEVVYQKACQKFKSSAQEGLLFLNVSTDVILSLDVHERMIELFQELGGDEFLQHLVLEFSTIFDYDIENIKRLFQYFRSYNIKLAIDDVSYQNSSINRFAFLEPEIIKVNIAVSYDQDVGHYYREVLDTMGLFARKIGSTLMFEGISELSHLHVAWRHGGSLLQGHYLQRPYESFQTPDCQRVKLQEMIGSFIRFEQNKIREQLTLTREFDRRVQKVNQQKLQEDADTLAENLAYQFDPEVFRVYICYSDGYQRSANWIKNNDGKWVADENAKGKNWSFRPFFLKQTLQMEKHRTGILSDLYHDIETNERIRTYSCPIGQGMYVYFDLAAEYVYERDWLL</sequence>
<evidence type="ECO:0000313" key="3">
    <source>
        <dbReference type="Proteomes" id="UP000551878"/>
    </source>
</evidence>
<dbReference type="PANTHER" id="PTHR33121:SF82">
    <property type="entry name" value="SIGNAL TRANSDUCTION PROTEIN CONTAINING A EAL DOMAIN"/>
    <property type="match status" value="1"/>
</dbReference>
<organism evidence="2 3">
    <name type="scientific">Texcoconibacillus texcoconensis</name>
    <dbReference type="NCBI Taxonomy" id="1095777"/>
    <lineage>
        <taxon>Bacteria</taxon>
        <taxon>Bacillati</taxon>
        <taxon>Bacillota</taxon>
        <taxon>Bacilli</taxon>
        <taxon>Bacillales</taxon>
        <taxon>Bacillaceae</taxon>
        <taxon>Texcoconibacillus</taxon>
    </lineage>
</organism>
<dbReference type="PROSITE" id="PS50883">
    <property type="entry name" value="EAL"/>
    <property type="match status" value="1"/>
</dbReference>
<reference evidence="2 3" key="1">
    <citation type="submission" date="2020-08" db="EMBL/GenBank/DDBJ databases">
        <title>Genomic Encyclopedia of Type Strains, Phase IV (KMG-IV): sequencing the most valuable type-strain genomes for metagenomic binning, comparative biology and taxonomic classification.</title>
        <authorList>
            <person name="Goeker M."/>
        </authorList>
    </citation>
    <scope>NUCLEOTIDE SEQUENCE [LARGE SCALE GENOMIC DNA]</scope>
    <source>
        <strain evidence="2 3">DSM 24696</strain>
    </source>
</reference>
<dbReference type="AlphaFoldDB" id="A0A840QSI3"/>
<dbReference type="Pfam" id="PF10388">
    <property type="entry name" value="YkuI_C"/>
    <property type="match status" value="1"/>
</dbReference>
<dbReference type="PANTHER" id="PTHR33121">
    <property type="entry name" value="CYCLIC DI-GMP PHOSPHODIESTERASE PDEF"/>
    <property type="match status" value="1"/>
</dbReference>
<dbReference type="CDD" id="cd01948">
    <property type="entry name" value="EAL"/>
    <property type="match status" value="1"/>
</dbReference>
<protein>
    <submittedName>
        <fullName evidence="2">EAL domain-containing protein (Putative c-di-GMP-specific phosphodiesterase class I)</fullName>
    </submittedName>
</protein>
<gene>
    <name evidence="2" type="ORF">HNQ41_002691</name>
</gene>
<evidence type="ECO:0000313" key="2">
    <source>
        <dbReference type="EMBL" id="MBB5174476.1"/>
    </source>
</evidence>
<keyword evidence="3" id="KW-1185">Reference proteome</keyword>
<dbReference type="GO" id="GO:0071111">
    <property type="term" value="F:cyclic-guanylate-specific phosphodiesterase activity"/>
    <property type="evidence" value="ECO:0007669"/>
    <property type="project" value="InterPro"/>
</dbReference>
<dbReference type="SUPFAM" id="SSF103190">
    <property type="entry name" value="Sensory domain-like"/>
    <property type="match status" value="1"/>
</dbReference>
<comment type="caution">
    <text evidence="2">The sequence shown here is derived from an EMBL/GenBank/DDBJ whole genome shotgun (WGS) entry which is preliminary data.</text>
</comment>
<dbReference type="InterPro" id="IPR018842">
    <property type="entry name" value="YkuI_C"/>
</dbReference>
<proteinExistence type="predicted"/>